<proteinExistence type="predicted"/>
<evidence type="ECO:0000313" key="3">
    <source>
        <dbReference type="Proteomes" id="UP000515908"/>
    </source>
</evidence>
<name>A0A7G2C518_9TRYP</name>
<feature type="coiled-coil region" evidence="1">
    <location>
        <begin position="116"/>
        <end position="143"/>
    </location>
</feature>
<dbReference type="VEuPathDB" id="TriTrypDB:ADEAN_000236100"/>
<reference evidence="2 3" key="1">
    <citation type="submission" date="2020-08" db="EMBL/GenBank/DDBJ databases">
        <authorList>
            <person name="Newling K."/>
            <person name="Davey J."/>
            <person name="Forrester S."/>
        </authorList>
    </citation>
    <scope>NUCLEOTIDE SEQUENCE [LARGE SCALE GENOMIC DNA]</scope>
    <source>
        <strain evidence="3">Crithidia deanei Carvalho (ATCC PRA-265)</strain>
    </source>
</reference>
<protein>
    <submittedName>
        <fullName evidence="2">Uncharacterized protein</fullName>
    </submittedName>
</protein>
<dbReference type="EMBL" id="LR877148">
    <property type="protein sequence ID" value="CAD2214908.1"/>
    <property type="molecule type" value="Genomic_DNA"/>
</dbReference>
<accession>A0A7G2C518</accession>
<gene>
    <name evidence="2" type="ORF">ADEAN_000236100</name>
</gene>
<keyword evidence="3" id="KW-1185">Reference proteome</keyword>
<dbReference type="AlphaFoldDB" id="A0A7G2C518"/>
<feature type="coiled-coil region" evidence="1">
    <location>
        <begin position="56"/>
        <end position="90"/>
    </location>
</feature>
<evidence type="ECO:0000256" key="1">
    <source>
        <dbReference type="SAM" id="Coils"/>
    </source>
</evidence>
<organism evidence="2 3">
    <name type="scientific">Angomonas deanei</name>
    <dbReference type="NCBI Taxonomy" id="59799"/>
    <lineage>
        <taxon>Eukaryota</taxon>
        <taxon>Discoba</taxon>
        <taxon>Euglenozoa</taxon>
        <taxon>Kinetoplastea</taxon>
        <taxon>Metakinetoplastina</taxon>
        <taxon>Trypanosomatida</taxon>
        <taxon>Trypanosomatidae</taxon>
        <taxon>Strigomonadinae</taxon>
        <taxon>Angomonas</taxon>
    </lineage>
</organism>
<keyword evidence="1" id="KW-0175">Coiled coil</keyword>
<sequence length="148" mass="17496">MSLDLRDAPMEADWEVLRRFKIEEDVLRTLPLEIQSAMIRHLQTVDQSITESQQSATLLGAENEKNEAKVEKLEDKLEHLKCQSQFFSGKGSADLKQFQETMKRHSSSVTQRKRDLLDLRRKREQVELKMRRNRMELERLQKISKTVK</sequence>
<evidence type="ECO:0000313" key="2">
    <source>
        <dbReference type="EMBL" id="CAD2214908.1"/>
    </source>
</evidence>
<dbReference type="Proteomes" id="UP000515908">
    <property type="component" value="Chromosome 04"/>
</dbReference>